<organism evidence="1">
    <name type="scientific">Rhizophora mucronata</name>
    <name type="common">Asiatic mangrove</name>
    <dbReference type="NCBI Taxonomy" id="61149"/>
    <lineage>
        <taxon>Eukaryota</taxon>
        <taxon>Viridiplantae</taxon>
        <taxon>Streptophyta</taxon>
        <taxon>Embryophyta</taxon>
        <taxon>Tracheophyta</taxon>
        <taxon>Spermatophyta</taxon>
        <taxon>Magnoliopsida</taxon>
        <taxon>eudicotyledons</taxon>
        <taxon>Gunneridae</taxon>
        <taxon>Pentapetalae</taxon>
        <taxon>rosids</taxon>
        <taxon>fabids</taxon>
        <taxon>Malpighiales</taxon>
        <taxon>Rhizophoraceae</taxon>
        <taxon>Rhizophora</taxon>
    </lineage>
</organism>
<name>A0A2P2QMA3_RHIMU</name>
<dbReference type="EMBL" id="GGEC01087629">
    <property type="protein sequence ID" value="MBX68113.1"/>
    <property type="molecule type" value="Transcribed_RNA"/>
</dbReference>
<evidence type="ECO:0000313" key="1">
    <source>
        <dbReference type="EMBL" id="MBX68113.1"/>
    </source>
</evidence>
<proteinExistence type="predicted"/>
<accession>A0A2P2QMA3</accession>
<sequence>MMWRMRRRRTRRGSGWPKRCWRSFKPLRREKKRRRMKKKVKDCMRRKERGILWLPRCCWSSNLWTVAD</sequence>
<reference evidence="1" key="1">
    <citation type="submission" date="2018-02" db="EMBL/GenBank/DDBJ databases">
        <title>Rhizophora mucronata_Transcriptome.</title>
        <authorList>
            <person name="Meera S.P."/>
            <person name="Sreeshan A."/>
            <person name="Augustine A."/>
        </authorList>
    </citation>
    <scope>NUCLEOTIDE SEQUENCE</scope>
    <source>
        <tissue evidence="1">Leaf</tissue>
    </source>
</reference>
<protein>
    <submittedName>
        <fullName evidence="1">Uncharacterized protein</fullName>
    </submittedName>
</protein>
<dbReference type="AlphaFoldDB" id="A0A2P2QMA3"/>